<dbReference type="AlphaFoldDB" id="L9L2R2"/>
<dbReference type="GO" id="GO:0046872">
    <property type="term" value="F:metal ion binding"/>
    <property type="evidence" value="ECO:0007669"/>
    <property type="project" value="UniProtKB-KW"/>
</dbReference>
<feature type="binding site" evidence="7">
    <location>
        <position position="150"/>
    </location>
    <ligand>
        <name>Zn(2+)</name>
        <dbReference type="ChEBI" id="CHEBI:29105"/>
        <note>catalytic</note>
    </ligand>
</feature>
<keyword evidence="5 7" id="KW-0862">Zinc</keyword>
<dbReference type="EMBL" id="KB320541">
    <property type="protein sequence ID" value="ELW69253.1"/>
    <property type="molecule type" value="Genomic_DNA"/>
</dbReference>
<dbReference type="Proteomes" id="UP000011518">
    <property type="component" value="Unassembled WGS sequence"/>
</dbReference>
<name>L9L2R2_TUPCH</name>
<dbReference type="MEROPS" id="M08.005"/>
<feature type="region of interest" description="Disordered" evidence="9">
    <location>
        <begin position="394"/>
        <end position="415"/>
    </location>
</feature>
<feature type="signal peptide" evidence="8">
    <location>
        <begin position="1"/>
        <end position="24"/>
    </location>
</feature>
<proteinExistence type="inferred from homology"/>
<dbReference type="Gene3D" id="3.90.132.10">
    <property type="entry name" value="Leishmanolysin , domain 2"/>
    <property type="match status" value="1"/>
</dbReference>
<dbReference type="GO" id="GO:0004222">
    <property type="term" value="F:metalloendopeptidase activity"/>
    <property type="evidence" value="ECO:0007669"/>
    <property type="project" value="UniProtKB-UniRule"/>
</dbReference>
<accession>L9L2R2</accession>
<evidence type="ECO:0000256" key="5">
    <source>
        <dbReference type="ARBA" id="ARBA00022833"/>
    </source>
</evidence>
<evidence type="ECO:0000256" key="4">
    <source>
        <dbReference type="ARBA" id="ARBA00022801"/>
    </source>
</evidence>
<dbReference type="Pfam" id="PF01457">
    <property type="entry name" value="Peptidase_M8"/>
    <property type="match status" value="1"/>
</dbReference>
<sequence length="415" mass="45241">MEGDWRKLLPRLLLLGVAAGRCLHDETQKSVSLLRPPLPQPPLKFRASSLLLPGSRDPQPLRIHACHVGGPLSDGAQDPEGDWRRGEARALAAVREATQRIQGILAAYAACCQLDSEDRPLAGTIVYCAQYLTSSSLSHGDIVMGPLSSHWEARLLQGSLMTATFDGAQHTRLDTITLAAFEDTGWYQVNHSAAEELLWGHGEKAELQRGTDYPRAGPKFGLVSTCGTDSSDFFCTGSGLGCHYLLLDKGSCSSDPMLEGCRMYKPLANGIPRYYGLLFCPRGRLCQTTEGINAITSPPVSLPNQDLLFQLSLGLAGPPDHSLGEQREDLAEAVLQALMSRGEIGSRACWAAHALPLPDLPQTPKRPSARVLGPEVTEYLRLWDARVERFRKHSVQSLDQTEITEPESQATEGEL</sequence>
<evidence type="ECO:0000256" key="6">
    <source>
        <dbReference type="ARBA" id="ARBA00023049"/>
    </source>
</evidence>
<evidence type="ECO:0000256" key="1">
    <source>
        <dbReference type="ARBA" id="ARBA00005860"/>
    </source>
</evidence>
<dbReference type="PANTHER" id="PTHR10942:SF6">
    <property type="entry name" value="CILIATED LEFT-RIGHT ORGANIZER METALLOPEPTIDASE"/>
    <property type="match status" value="1"/>
</dbReference>
<comment type="similarity">
    <text evidence="1 8">Belongs to the peptidase M8 family.</text>
</comment>
<reference evidence="11" key="2">
    <citation type="journal article" date="2013" name="Nat. Commun.">
        <title>Genome of the Chinese tree shrew.</title>
        <authorList>
            <person name="Fan Y."/>
            <person name="Huang Z.Y."/>
            <person name="Cao C.C."/>
            <person name="Chen C.S."/>
            <person name="Chen Y.X."/>
            <person name="Fan D.D."/>
            <person name="He J."/>
            <person name="Hou H.L."/>
            <person name="Hu L."/>
            <person name="Hu X.T."/>
            <person name="Jiang X.T."/>
            <person name="Lai R."/>
            <person name="Lang Y.S."/>
            <person name="Liang B."/>
            <person name="Liao S.G."/>
            <person name="Mu D."/>
            <person name="Ma Y.Y."/>
            <person name="Niu Y.Y."/>
            <person name="Sun X.Q."/>
            <person name="Xia J.Q."/>
            <person name="Xiao J."/>
            <person name="Xiong Z.Q."/>
            <person name="Xu L."/>
            <person name="Yang L."/>
            <person name="Zhang Y."/>
            <person name="Zhao W."/>
            <person name="Zhao X.D."/>
            <person name="Zheng Y.T."/>
            <person name="Zhou J.M."/>
            <person name="Zhu Y.B."/>
            <person name="Zhang G.J."/>
            <person name="Wang J."/>
            <person name="Yao Y.G."/>
        </authorList>
    </citation>
    <scope>NUCLEOTIDE SEQUENCE [LARGE SCALE GENOMIC DNA]</scope>
</reference>
<dbReference type="EC" id="3.4.24.-" evidence="8"/>
<keyword evidence="3 7" id="KW-0479">Metal-binding</keyword>
<gene>
    <name evidence="10" type="ORF">TREES_T100007161</name>
</gene>
<dbReference type="GO" id="GO:0007155">
    <property type="term" value="P:cell adhesion"/>
    <property type="evidence" value="ECO:0007669"/>
    <property type="project" value="InterPro"/>
</dbReference>
<evidence type="ECO:0000256" key="7">
    <source>
        <dbReference type="PIRSR" id="PIRSR601577-2"/>
    </source>
</evidence>
<dbReference type="STRING" id="246437.L9L2R2"/>
<dbReference type="SUPFAM" id="SSF55486">
    <property type="entry name" value="Metalloproteases ('zincins'), catalytic domain"/>
    <property type="match status" value="1"/>
</dbReference>
<dbReference type="PANTHER" id="PTHR10942">
    <property type="entry name" value="LEISHMANOLYSIN-LIKE PEPTIDASE"/>
    <property type="match status" value="1"/>
</dbReference>
<evidence type="ECO:0000256" key="8">
    <source>
        <dbReference type="RuleBase" id="RU366077"/>
    </source>
</evidence>
<evidence type="ECO:0000256" key="3">
    <source>
        <dbReference type="ARBA" id="ARBA00022723"/>
    </source>
</evidence>
<dbReference type="InParanoid" id="L9L2R2"/>
<keyword evidence="4 8" id="KW-0378">Hydrolase</keyword>
<dbReference type="GO" id="GO:0005737">
    <property type="term" value="C:cytoplasm"/>
    <property type="evidence" value="ECO:0007669"/>
    <property type="project" value="TreeGrafter"/>
</dbReference>
<evidence type="ECO:0000313" key="11">
    <source>
        <dbReference type="Proteomes" id="UP000011518"/>
    </source>
</evidence>
<dbReference type="GO" id="GO:0006508">
    <property type="term" value="P:proteolysis"/>
    <property type="evidence" value="ECO:0007669"/>
    <property type="project" value="UniProtKB-KW"/>
</dbReference>
<evidence type="ECO:0000256" key="2">
    <source>
        <dbReference type="ARBA" id="ARBA00022670"/>
    </source>
</evidence>
<dbReference type="GO" id="GO:0016020">
    <property type="term" value="C:membrane"/>
    <property type="evidence" value="ECO:0007669"/>
    <property type="project" value="InterPro"/>
</dbReference>
<feature type="compositionally biased region" description="Polar residues" evidence="9">
    <location>
        <begin position="395"/>
        <end position="415"/>
    </location>
</feature>
<organism evidence="10 11">
    <name type="scientific">Tupaia chinensis</name>
    <name type="common">Chinese tree shrew</name>
    <name type="synonym">Tupaia belangeri chinensis</name>
    <dbReference type="NCBI Taxonomy" id="246437"/>
    <lineage>
        <taxon>Eukaryota</taxon>
        <taxon>Metazoa</taxon>
        <taxon>Chordata</taxon>
        <taxon>Craniata</taxon>
        <taxon>Vertebrata</taxon>
        <taxon>Euteleostomi</taxon>
        <taxon>Mammalia</taxon>
        <taxon>Eutheria</taxon>
        <taxon>Euarchontoglires</taxon>
        <taxon>Scandentia</taxon>
        <taxon>Tupaiidae</taxon>
        <taxon>Tupaia</taxon>
    </lineage>
</organism>
<keyword evidence="8" id="KW-0732">Signal</keyword>
<evidence type="ECO:0000256" key="9">
    <source>
        <dbReference type="SAM" id="MobiDB-lite"/>
    </source>
</evidence>
<reference evidence="11" key="1">
    <citation type="submission" date="2012-07" db="EMBL/GenBank/DDBJ databases">
        <title>Genome of the Chinese tree shrew, a rising model animal genetically related to primates.</title>
        <authorList>
            <person name="Zhang G."/>
            <person name="Fan Y."/>
            <person name="Yao Y."/>
            <person name="Huang Z."/>
        </authorList>
    </citation>
    <scope>NUCLEOTIDE SEQUENCE [LARGE SCALE GENOMIC DNA]</scope>
</reference>
<keyword evidence="2 8" id="KW-0645">Protease</keyword>
<keyword evidence="6 7" id="KW-0482">Metalloprotease</keyword>
<dbReference type="InterPro" id="IPR001577">
    <property type="entry name" value="Peptidase_M8"/>
</dbReference>
<feature type="chain" id="PRO_5023974723" description="Leishmanolysin-like peptidase" evidence="8">
    <location>
        <begin position="25"/>
        <end position="415"/>
    </location>
</feature>
<comment type="cofactor">
    <cofactor evidence="7 8">
        <name>Zn(2+)</name>
        <dbReference type="ChEBI" id="CHEBI:29105"/>
    </cofactor>
    <text evidence="7 8">Binds 1 zinc ion per subunit.</text>
</comment>
<dbReference type="FunCoup" id="L9L2R2">
    <property type="interactions" value="14"/>
</dbReference>
<evidence type="ECO:0000313" key="10">
    <source>
        <dbReference type="EMBL" id="ELW69253.1"/>
    </source>
</evidence>
<keyword evidence="11" id="KW-1185">Reference proteome</keyword>
<protein>
    <recommendedName>
        <fullName evidence="8">Leishmanolysin-like peptidase</fullName>
        <ecNumber evidence="8">3.4.24.-</ecNumber>
    </recommendedName>
</protein>